<evidence type="ECO:0000256" key="8">
    <source>
        <dbReference type="ARBA" id="ARBA00022989"/>
    </source>
</evidence>
<organism evidence="11 12">
    <name type="scientific">Niabella drilacis (strain DSM 25811 / CCM 8410 / CCUG 62505 / LMG 26954 / E90)</name>
    <dbReference type="NCBI Taxonomy" id="1285928"/>
    <lineage>
        <taxon>Bacteria</taxon>
        <taxon>Pseudomonadati</taxon>
        <taxon>Bacteroidota</taxon>
        <taxon>Chitinophagia</taxon>
        <taxon>Chitinophagales</taxon>
        <taxon>Chitinophagaceae</taxon>
        <taxon>Niabella</taxon>
    </lineage>
</organism>
<accession>A0A1G6N8Q0</accession>
<evidence type="ECO:0000256" key="10">
    <source>
        <dbReference type="SAM" id="Phobius"/>
    </source>
</evidence>
<sequence>MATFTPCFYLQDPELRQGTIIKIIALKNIFDIQTEFFNVLGYSMSYLEFFGVLTGLAATWLSARAHIISWPVGIINVLLSFWLYYQVHLYPDMLLQVFFFITNLLGWWRWANPKPGEADTKKQLKVSFMKPAQLTRTILIAGAGTFLLGNFAGRLHEWFPAVFSAPSSFPFADSFIMVMSILATFYMIQKKIECWIIWMLVDLTATVLYYVKGIRFYSLEYLVFTGIVLMGFLHWVKEYRSYSSQQA</sequence>
<keyword evidence="6" id="KW-1003">Cell membrane</keyword>
<feature type="transmembrane region" description="Helical" evidence="10">
    <location>
        <begin position="132"/>
        <end position="149"/>
    </location>
</feature>
<dbReference type="EMBL" id="FMZO01000003">
    <property type="protein sequence ID" value="SDC64230.1"/>
    <property type="molecule type" value="Genomic_DNA"/>
</dbReference>
<protein>
    <recommendedName>
        <fullName evidence="4">Nicotinamide riboside transporter PnuC</fullName>
    </recommendedName>
</protein>
<feature type="transmembrane region" description="Helical" evidence="10">
    <location>
        <begin position="68"/>
        <end position="87"/>
    </location>
</feature>
<feature type="transmembrane region" description="Helical" evidence="10">
    <location>
        <begin position="217"/>
        <end position="236"/>
    </location>
</feature>
<evidence type="ECO:0000256" key="1">
    <source>
        <dbReference type="ARBA" id="ARBA00002672"/>
    </source>
</evidence>
<comment type="subcellular location">
    <subcellularLocation>
        <location evidence="2">Cell membrane</location>
        <topology evidence="2">Multi-pass membrane protein</topology>
    </subcellularLocation>
</comment>
<comment type="similarity">
    <text evidence="3">Belongs to the nicotinamide ribonucleoside (NR) uptake permease (TC 4.B.1) family.</text>
</comment>
<dbReference type="Pfam" id="PF04973">
    <property type="entry name" value="NMN_transporter"/>
    <property type="match status" value="1"/>
</dbReference>
<evidence type="ECO:0000256" key="5">
    <source>
        <dbReference type="ARBA" id="ARBA00022448"/>
    </source>
</evidence>
<keyword evidence="12" id="KW-1185">Reference proteome</keyword>
<feature type="transmembrane region" description="Helical" evidence="10">
    <location>
        <begin position="93"/>
        <end position="111"/>
    </location>
</feature>
<feature type="transmembrane region" description="Helical" evidence="10">
    <location>
        <begin position="195"/>
        <end position="211"/>
    </location>
</feature>
<dbReference type="NCBIfam" id="TIGR01528">
    <property type="entry name" value="NMN_trans_PnuC"/>
    <property type="match status" value="1"/>
</dbReference>
<name>A0A1G6N8Q0_NIADE</name>
<evidence type="ECO:0000256" key="6">
    <source>
        <dbReference type="ARBA" id="ARBA00022475"/>
    </source>
</evidence>
<evidence type="ECO:0000313" key="12">
    <source>
        <dbReference type="Proteomes" id="UP000198757"/>
    </source>
</evidence>
<dbReference type="PANTHER" id="PTHR36122:SF2">
    <property type="entry name" value="NICOTINAMIDE RIBOSIDE TRANSPORTER PNUC"/>
    <property type="match status" value="1"/>
</dbReference>
<evidence type="ECO:0000256" key="9">
    <source>
        <dbReference type="ARBA" id="ARBA00023136"/>
    </source>
</evidence>
<dbReference type="AlphaFoldDB" id="A0A1G6N8Q0"/>
<gene>
    <name evidence="11" type="ORF">SAMN04487894_103195</name>
</gene>
<keyword evidence="7 10" id="KW-0812">Transmembrane</keyword>
<comment type="function">
    <text evidence="1">Required for nicotinamide riboside transport across the inner membrane.</text>
</comment>
<evidence type="ECO:0000256" key="2">
    <source>
        <dbReference type="ARBA" id="ARBA00004651"/>
    </source>
</evidence>
<keyword evidence="9 10" id="KW-0472">Membrane</keyword>
<evidence type="ECO:0000256" key="7">
    <source>
        <dbReference type="ARBA" id="ARBA00022692"/>
    </source>
</evidence>
<dbReference type="GO" id="GO:0034257">
    <property type="term" value="F:nicotinamide riboside transmembrane transporter activity"/>
    <property type="evidence" value="ECO:0007669"/>
    <property type="project" value="InterPro"/>
</dbReference>
<feature type="transmembrane region" description="Helical" evidence="10">
    <location>
        <begin position="169"/>
        <end position="188"/>
    </location>
</feature>
<dbReference type="InterPro" id="IPR006419">
    <property type="entry name" value="NMN_transpt_PnuC"/>
</dbReference>
<keyword evidence="8 10" id="KW-1133">Transmembrane helix</keyword>
<keyword evidence="5" id="KW-0813">Transport</keyword>
<evidence type="ECO:0000256" key="3">
    <source>
        <dbReference type="ARBA" id="ARBA00006669"/>
    </source>
</evidence>
<proteinExistence type="inferred from homology"/>
<dbReference type="STRING" id="1285928.SAMN04487894_103195"/>
<feature type="transmembrane region" description="Helical" evidence="10">
    <location>
        <begin position="39"/>
        <end position="61"/>
    </location>
</feature>
<dbReference type="Proteomes" id="UP000198757">
    <property type="component" value="Unassembled WGS sequence"/>
</dbReference>
<dbReference type="GO" id="GO:0005886">
    <property type="term" value="C:plasma membrane"/>
    <property type="evidence" value="ECO:0007669"/>
    <property type="project" value="UniProtKB-SubCell"/>
</dbReference>
<evidence type="ECO:0000313" key="11">
    <source>
        <dbReference type="EMBL" id="SDC64230.1"/>
    </source>
</evidence>
<dbReference type="PANTHER" id="PTHR36122">
    <property type="entry name" value="NICOTINAMIDE RIBOSIDE TRANSPORTER PNUC"/>
    <property type="match status" value="1"/>
</dbReference>
<reference evidence="12" key="1">
    <citation type="submission" date="2016-10" db="EMBL/GenBank/DDBJ databases">
        <authorList>
            <person name="Varghese N."/>
            <person name="Submissions S."/>
        </authorList>
    </citation>
    <scope>NUCLEOTIDE SEQUENCE [LARGE SCALE GENOMIC DNA]</scope>
    <source>
        <strain evidence="12">DSM 25811 / CCM 8410 / LMG 26954 / E90</strain>
    </source>
</reference>
<evidence type="ECO:0000256" key="4">
    <source>
        <dbReference type="ARBA" id="ARBA00017522"/>
    </source>
</evidence>